<dbReference type="InterPro" id="IPR052909">
    <property type="entry name" value="Transposase_6_like"/>
</dbReference>
<accession>A0ABU0F6Z8</accession>
<name>A0ABU0F6Z8_9HYPH</name>
<dbReference type="InterPro" id="IPR025161">
    <property type="entry name" value="IS402-like_dom"/>
</dbReference>
<sequence length="147" mass="16697">MRSDQNQGNALRSDLTEPSRFFEPFVTTRGAHSGRRPRDHRRVLDGVFWIARTGVQWRDLPEFFGKWSSVYRQFRRWTLSGLWDLLLEVLNDTEGVGETVQMIDSTVIRAHHCAAGARGGLRDRVSGAREVGFRPKFISAPTVPGCP</sequence>
<evidence type="ECO:0000313" key="2">
    <source>
        <dbReference type="EMBL" id="MDQ0390385.1"/>
    </source>
</evidence>
<proteinExistence type="predicted"/>
<dbReference type="Proteomes" id="UP001237448">
    <property type="component" value="Unassembled WGS sequence"/>
</dbReference>
<gene>
    <name evidence="2" type="ORF">J3R73_000177</name>
</gene>
<organism evidence="2 3">
    <name type="scientific">Labrys monachus</name>
    <dbReference type="NCBI Taxonomy" id="217067"/>
    <lineage>
        <taxon>Bacteria</taxon>
        <taxon>Pseudomonadati</taxon>
        <taxon>Pseudomonadota</taxon>
        <taxon>Alphaproteobacteria</taxon>
        <taxon>Hyphomicrobiales</taxon>
        <taxon>Xanthobacteraceae</taxon>
        <taxon>Labrys</taxon>
    </lineage>
</organism>
<comment type="caution">
    <text evidence="2">The sequence shown here is derived from an EMBL/GenBank/DDBJ whole genome shotgun (WGS) entry which is preliminary data.</text>
</comment>
<evidence type="ECO:0000313" key="3">
    <source>
        <dbReference type="Proteomes" id="UP001237448"/>
    </source>
</evidence>
<protein>
    <submittedName>
        <fullName evidence="2">Transposase</fullName>
    </submittedName>
</protein>
<reference evidence="2 3" key="1">
    <citation type="submission" date="2023-07" db="EMBL/GenBank/DDBJ databases">
        <title>Genomic Encyclopedia of Type Strains, Phase IV (KMG-IV): sequencing the most valuable type-strain genomes for metagenomic binning, comparative biology and taxonomic classification.</title>
        <authorList>
            <person name="Goeker M."/>
        </authorList>
    </citation>
    <scope>NUCLEOTIDE SEQUENCE [LARGE SCALE GENOMIC DNA]</scope>
    <source>
        <strain evidence="2 3">DSM 5896</strain>
    </source>
</reference>
<keyword evidence="3" id="KW-1185">Reference proteome</keyword>
<feature type="domain" description="Insertion element IS402-like" evidence="1">
    <location>
        <begin position="22"/>
        <end position="86"/>
    </location>
</feature>
<dbReference type="EMBL" id="JAUSVK010000001">
    <property type="protein sequence ID" value="MDQ0390385.1"/>
    <property type="molecule type" value="Genomic_DNA"/>
</dbReference>
<dbReference type="PANTHER" id="PTHR46637">
    <property type="entry name" value="TIS1421-TRANSPOSASE PROTEIN A"/>
    <property type="match status" value="1"/>
</dbReference>
<evidence type="ECO:0000259" key="1">
    <source>
        <dbReference type="Pfam" id="PF13340"/>
    </source>
</evidence>
<dbReference type="Pfam" id="PF13340">
    <property type="entry name" value="DUF4096"/>
    <property type="match status" value="1"/>
</dbReference>
<dbReference type="PANTHER" id="PTHR46637:SF1">
    <property type="entry name" value="BLL5188 PROTEIN"/>
    <property type="match status" value="1"/>
</dbReference>